<name>A0AAP0I7V2_9MAGN</name>
<dbReference type="Proteomes" id="UP001417504">
    <property type="component" value="Unassembled WGS sequence"/>
</dbReference>
<gene>
    <name evidence="1" type="ORF">Sjap_018330</name>
</gene>
<dbReference type="AlphaFoldDB" id="A0AAP0I7V2"/>
<evidence type="ECO:0000313" key="2">
    <source>
        <dbReference type="Proteomes" id="UP001417504"/>
    </source>
</evidence>
<sequence>MRAQQAVPPNMQCKDKFLLRFNKESGNLVEECRLGVVYVSPASTIVTSFGRIRGSSFYDEIKESHENHGIVSYKLLHFERFERLSHEFNNFK</sequence>
<comment type="caution">
    <text evidence="1">The sequence shown here is derived from an EMBL/GenBank/DDBJ whole genome shotgun (WGS) entry which is preliminary data.</text>
</comment>
<protein>
    <submittedName>
        <fullName evidence="1">Uncharacterized protein</fullName>
    </submittedName>
</protein>
<organism evidence="1 2">
    <name type="scientific">Stephania japonica</name>
    <dbReference type="NCBI Taxonomy" id="461633"/>
    <lineage>
        <taxon>Eukaryota</taxon>
        <taxon>Viridiplantae</taxon>
        <taxon>Streptophyta</taxon>
        <taxon>Embryophyta</taxon>
        <taxon>Tracheophyta</taxon>
        <taxon>Spermatophyta</taxon>
        <taxon>Magnoliopsida</taxon>
        <taxon>Ranunculales</taxon>
        <taxon>Menispermaceae</taxon>
        <taxon>Menispermoideae</taxon>
        <taxon>Cissampelideae</taxon>
        <taxon>Stephania</taxon>
    </lineage>
</organism>
<evidence type="ECO:0000313" key="1">
    <source>
        <dbReference type="EMBL" id="KAK9110270.1"/>
    </source>
</evidence>
<proteinExistence type="predicted"/>
<dbReference type="EMBL" id="JBBNAE010000007">
    <property type="protein sequence ID" value="KAK9110270.1"/>
    <property type="molecule type" value="Genomic_DNA"/>
</dbReference>
<keyword evidence="2" id="KW-1185">Reference proteome</keyword>
<accession>A0AAP0I7V2</accession>
<reference evidence="1 2" key="1">
    <citation type="submission" date="2024-01" db="EMBL/GenBank/DDBJ databases">
        <title>Genome assemblies of Stephania.</title>
        <authorList>
            <person name="Yang L."/>
        </authorList>
    </citation>
    <scope>NUCLEOTIDE SEQUENCE [LARGE SCALE GENOMIC DNA]</scope>
    <source>
        <strain evidence="1">QJT</strain>
        <tissue evidence="1">Leaf</tissue>
    </source>
</reference>